<sequence>FDMVYWTGDIPAHDVWHQTRQDQLRALTTVTALVRKFLGPVPVYPAVGNHESTPVNSFPPPFIEGNHSSRWLYEAMAKAWEPWLPAEALRTLRYLSSMETQEGKIKVHIIGHIPPGHCLKSWSWNYYRIVARYENTLAAQFFGHTHVDEFEVFYDEETLSRPLAVAFLAPSATTYIGLNPGYRVYHIDGNYSGSSHVVLDHETYILNLTQANTPGAIPHWQLLYRARETYGLPNTLPTAWHNLVYRMRGDMQLFQTFWFLYHKGHPPSEPCGTPCRLATLCAQLSARADSPALCRHLMPDGSLPEAQSLWPRPLFC</sequence>
<dbReference type="AlphaFoldDB" id="A0A2J8P6K6"/>
<organism evidence="8 9">
    <name type="scientific">Pan troglodytes</name>
    <name type="common">Chimpanzee</name>
    <dbReference type="NCBI Taxonomy" id="9598"/>
    <lineage>
        <taxon>Eukaryota</taxon>
        <taxon>Metazoa</taxon>
        <taxon>Chordata</taxon>
        <taxon>Craniata</taxon>
        <taxon>Vertebrata</taxon>
        <taxon>Euteleostomi</taxon>
        <taxon>Mammalia</taxon>
        <taxon>Eutheria</taxon>
        <taxon>Euarchontoglires</taxon>
        <taxon>Primates</taxon>
        <taxon>Haplorrhini</taxon>
        <taxon>Catarrhini</taxon>
        <taxon>Hominidae</taxon>
        <taxon>Pan</taxon>
    </lineage>
</organism>
<dbReference type="GO" id="GO:0016787">
    <property type="term" value="F:hydrolase activity"/>
    <property type="evidence" value="ECO:0007669"/>
    <property type="project" value="UniProtKB-KW"/>
</dbReference>
<dbReference type="Proteomes" id="UP000236370">
    <property type="component" value="Unassembled WGS sequence"/>
</dbReference>
<dbReference type="InterPro" id="IPR004843">
    <property type="entry name" value="Calcineurin-like_PHP"/>
</dbReference>
<accession>A0A2J8P6K6</accession>
<evidence type="ECO:0000256" key="1">
    <source>
        <dbReference type="ARBA" id="ARBA00004613"/>
    </source>
</evidence>
<keyword evidence="5" id="KW-0325">Glycoprotein</keyword>
<dbReference type="GO" id="GO:0005576">
    <property type="term" value="C:extracellular region"/>
    <property type="evidence" value="ECO:0007669"/>
    <property type="project" value="UniProtKB-SubCell"/>
</dbReference>
<evidence type="ECO:0000256" key="4">
    <source>
        <dbReference type="ARBA" id="ARBA00022801"/>
    </source>
</evidence>
<dbReference type="InterPro" id="IPR029052">
    <property type="entry name" value="Metallo-depent_PP-like"/>
</dbReference>
<dbReference type="PANTHER" id="PTHR10340:SF34">
    <property type="entry name" value="SPHINGOMYELIN PHOSPHODIESTERASE"/>
    <property type="match status" value="1"/>
</dbReference>
<dbReference type="Gene3D" id="3.60.21.10">
    <property type="match status" value="1"/>
</dbReference>
<keyword evidence="4" id="KW-0378">Hydrolase</keyword>
<evidence type="ECO:0000313" key="9">
    <source>
        <dbReference type="Proteomes" id="UP000236370"/>
    </source>
</evidence>
<gene>
    <name evidence="8" type="ORF">CK820_G0005903</name>
</gene>
<feature type="domain" description="Sphingomyelin phosphodiesterase C-terminal" evidence="7">
    <location>
        <begin position="177"/>
        <end position="285"/>
    </location>
</feature>
<comment type="similarity">
    <text evidence="2">Belongs to the acid sphingomyelinase family.</text>
</comment>
<dbReference type="PANTHER" id="PTHR10340">
    <property type="entry name" value="SPHINGOMYELIN PHOSPHODIESTERASE"/>
    <property type="match status" value="1"/>
</dbReference>
<evidence type="ECO:0000256" key="5">
    <source>
        <dbReference type="ARBA" id="ARBA00023180"/>
    </source>
</evidence>
<evidence type="ECO:0000259" key="7">
    <source>
        <dbReference type="Pfam" id="PF19272"/>
    </source>
</evidence>
<proteinExistence type="inferred from homology"/>
<comment type="subcellular location">
    <subcellularLocation>
        <location evidence="1">Secreted</location>
    </subcellularLocation>
</comment>
<protein>
    <submittedName>
        <fullName evidence="8">SMPD1 isoform 1</fullName>
    </submittedName>
</protein>
<dbReference type="Pfam" id="PF00149">
    <property type="entry name" value="Metallophos"/>
    <property type="match status" value="1"/>
</dbReference>
<feature type="non-terminal residue" evidence="8">
    <location>
        <position position="1"/>
    </location>
</feature>
<dbReference type="InterPro" id="IPR045473">
    <property type="entry name" value="ASM_C"/>
</dbReference>
<evidence type="ECO:0000256" key="3">
    <source>
        <dbReference type="ARBA" id="ARBA00022525"/>
    </source>
</evidence>
<dbReference type="EMBL" id="NBAG03000219">
    <property type="protein sequence ID" value="PNI79628.1"/>
    <property type="molecule type" value="Genomic_DNA"/>
</dbReference>
<keyword evidence="3" id="KW-0964">Secreted</keyword>
<evidence type="ECO:0000256" key="2">
    <source>
        <dbReference type="ARBA" id="ARBA00008234"/>
    </source>
</evidence>
<reference evidence="8 9" key="1">
    <citation type="submission" date="2017-12" db="EMBL/GenBank/DDBJ databases">
        <title>High-resolution comparative analysis of great ape genomes.</title>
        <authorList>
            <person name="Pollen A."/>
            <person name="Hastie A."/>
            <person name="Hormozdiari F."/>
            <person name="Dougherty M."/>
            <person name="Liu R."/>
            <person name="Chaisson M."/>
            <person name="Hoppe E."/>
            <person name="Hill C."/>
            <person name="Pang A."/>
            <person name="Hillier L."/>
            <person name="Baker C."/>
            <person name="Armstrong J."/>
            <person name="Shendure J."/>
            <person name="Paten B."/>
            <person name="Wilson R."/>
            <person name="Chao H."/>
            <person name="Schneider V."/>
            <person name="Ventura M."/>
            <person name="Kronenberg Z."/>
            <person name="Murali S."/>
            <person name="Gordon D."/>
            <person name="Cantsilieris S."/>
            <person name="Munson K."/>
            <person name="Nelson B."/>
            <person name="Raja A."/>
            <person name="Underwood J."/>
            <person name="Diekhans M."/>
            <person name="Fiddes I."/>
            <person name="Haussler D."/>
            <person name="Eichler E."/>
        </authorList>
    </citation>
    <scope>NUCLEOTIDE SEQUENCE [LARGE SCALE GENOMIC DNA]</scope>
    <source>
        <strain evidence="8">Yerkes chimp pedigree #C0471</strain>
    </source>
</reference>
<dbReference type="SUPFAM" id="SSF56300">
    <property type="entry name" value="Metallo-dependent phosphatases"/>
    <property type="match status" value="1"/>
</dbReference>
<dbReference type="Pfam" id="PF19272">
    <property type="entry name" value="ASMase_C"/>
    <property type="match status" value="1"/>
</dbReference>
<evidence type="ECO:0000259" key="6">
    <source>
        <dbReference type="Pfam" id="PF00149"/>
    </source>
</evidence>
<feature type="domain" description="Calcineurin-like phosphoesterase" evidence="6">
    <location>
        <begin position="2"/>
        <end position="147"/>
    </location>
</feature>
<comment type="caution">
    <text evidence="8">The sequence shown here is derived from an EMBL/GenBank/DDBJ whole genome shotgun (WGS) entry which is preliminary data.</text>
</comment>
<evidence type="ECO:0000313" key="8">
    <source>
        <dbReference type="EMBL" id="PNI79628.1"/>
    </source>
</evidence>
<name>A0A2J8P6K6_PANTR</name>